<name>A0AAE0HMX6_9PEZI</name>
<reference evidence="2" key="1">
    <citation type="journal article" date="2023" name="Mol. Phylogenet. Evol.">
        <title>Genome-scale phylogeny and comparative genomics of the fungal order Sordariales.</title>
        <authorList>
            <person name="Hensen N."/>
            <person name="Bonometti L."/>
            <person name="Westerberg I."/>
            <person name="Brannstrom I.O."/>
            <person name="Guillou S."/>
            <person name="Cros-Aarteil S."/>
            <person name="Calhoun S."/>
            <person name="Haridas S."/>
            <person name="Kuo A."/>
            <person name="Mondo S."/>
            <person name="Pangilinan J."/>
            <person name="Riley R."/>
            <person name="LaButti K."/>
            <person name="Andreopoulos B."/>
            <person name="Lipzen A."/>
            <person name="Chen C."/>
            <person name="Yan M."/>
            <person name="Daum C."/>
            <person name="Ng V."/>
            <person name="Clum A."/>
            <person name="Steindorff A."/>
            <person name="Ohm R.A."/>
            <person name="Martin F."/>
            <person name="Silar P."/>
            <person name="Natvig D.O."/>
            <person name="Lalanne C."/>
            <person name="Gautier V."/>
            <person name="Ament-Velasquez S.L."/>
            <person name="Kruys A."/>
            <person name="Hutchinson M.I."/>
            <person name="Powell A.J."/>
            <person name="Barry K."/>
            <person name="Miller A.N."/>
            <person name="Grigoriev I.V."/>
            <person name="Debuchy R."/>
            <person name="Gladieux P."/>
            <person name="Hiltunen Thoren M."/>
            <person name="Johannesson H."/>
        </authorList>
    </citation>
    <scope>NUCLEOTIDE SEQUENCE</scope>
    <source>
        <strain evidence="2">CBS 168.71</strain>
    </source>
</reference>
<reference evidence="2" key="2">
    <citation type="submission" date="2023-06" db="EMBL/GenBank/DDBJ databases">
        <authorList>
            <consortium name="Lawrence Berkeley National Laboratory"/>
            <person name="Haridas S."/>
            <person name="Hensen N."/>
            <person name="Bonometti L."/>
            <person name="Westerberg I."/>
            <person name="Brannstrom I.O."/>
            <person name="Guillou S."/>
            <person name="Cros-Aarteil S."/>
            <person name="Calhoun S."/>
            <person name="Kuo A."/>
            <person name="Mondo S."/>
            <person name="Pangilinan J."/>
            <person name="Riley R."/>
            <person name="Labutti K."/>
            <person name="Andreopoulos B."/>
            <person name="Lipzen A."/>
            <person name="Chen C."/>
            <person name="Yanf M."/>
            <person name="Daum C."/>
            <person name="Ng V."/>
            <person name="Clum A."/>
            <person name="Steindorff A."/>
            <person name="Ohm R."/>
            <person name="Martin F."/>
            <person name="Silar P."/>
            <person name="Natvig D."/>
            <person name="Lalanne C."/>
            <person name="Gautier V."/>
            <person name="Ament-Velasquez S.L."/>
            <person name="Kruys A."/>
            <person name="Hutchinson M.I."/>
            <person name="Powell A.J."/>
            <person name="Barry K."/>
            <person name="Miller A.N."/>
            <person name="Grigoriev I.V."/>
            <person name="Debuchy R."/>
            <person name="Gladieux P."/>
            <person name="Thoren M.H."/>
            <person name="Johannesson H."/>
        </authorList>
    </citation>
    <scope>NUCLEOTIDE SEQUENCE</scope>
    <source>
        <strain evidence="2">CBS 168.71</strain>
    </source>
</reference>
<protein>
    <submittedName>
        <fullName evidence="2">Glutathione S-transferase-like protein</fullName>
    </submittedName>
</protein>
<organism evidence="2 3">
    <name type="scientific">Chaetomium fimeti</name>
    <dbReference type="NCBI Taxonomy" id="1854472"/>
    <lineage>
        <taxon>Eukaryota</taxon>
        <taxon>Fungi</taxon>
        <taxon>Dikarya</taxon>
        <taxon>Ascomycota</taxon>
        <taxon>Pezizomycotina</taxon>
        <taxon>Sordariomycetes</taxon>
        <taxon>Sordariomycetidae</taxon>
        <taxon>Sordariales</taxon>
        <taxon>Chaetomiaceae</taxon>
        <taxon>Chaetomium</taxon>
    </lineage>
</organism>
<dbReference type="Pfam" id="PF22041">
    <property type="entry name" value="GST_C_7"/>
    <property type="match status" value="1"/>
</dbReference>
<dbReference type="RefSeq" id="XP_062663029.1">
    <property type="nucleotide sequence ID" value="XM_062805933.1"/>
</dbReference>
<comment type="caution">
    <text evidence="2">The sequence shown here is derived from an EMBL/GenBank/DDBJ whole genome shotgun (WGS) entry which is preliminary data.</text>
</comment>
<dbReference type="InterPro" id="IPR036249">
    <property type="entry name" value="Thioredoxin-like_sf"/>
</dbReference>
<dbReference type="EMBL" id="JAUEPN010000002">
    <property type="protein sequence ID" value="KAK3299515.1"/>
    <property type="molecule type" value="Genomic_DNA"/>
</dbReference>
<dbReference type="Gene3D" id="1.20.1050.10">
    <property type="match status" value="1"/>
</dbReference>
<dbReference type="SUPFAM" id="SSF52833">
    <property type="entry name" value="Thioredoxin-like"/>
    <property type="match status" value="1"/>
</dbReference>
<keyword evidence="3" id="KW-1185">Reference proteome</keyword>
<evidence type="ECO:0000313" key="2">
    <source>
        <dbReference type="EMBL" id="KAK3299515.1"/>
    </source>
</evidence>
<dbReference type="AlphaFoldDB" id="A0AAE0HMX6"/>
<dbReference type="Proteomes" id="UP001278766">
    <property type="component" value="Unassembled WGS sequence"/>
</dbReference>
<evidence type="ECO:0000259" key="1">
    <source>
        <dbReference type="Pfam" id="PF22041"/>
    </source>
</evidence>
<dbReference type="Gene3D" id="3.40.30.10">
    <property type="entry name" value="Glutaredoxin"/>
    <property type="match status" value="1"/>
</dbReference>
<gene>
    <name evidence="2" type="ORF">B0H64DRAFT_430512</name>
</gene>
<feature type="domain" description="Glutathione S-transferase UstS-like C-terminal" evidence="1">
    <location>
        <begin position="112"/>
        <end position="203"/>
    </location>
</feature>
<dbReference type="InterPro" id="IPR054416">
    <property type="entry name" value="GST_UstS-like_C"/>
</dbReference>
<accession>A0AAE0HMX6</accession>
<evidence type="ECO:0000313" key="3">
    <source>
        <dbReference type="Proteomes" id="UP001278766"/>
    </source>
</evidence>
<dbReference type="GeneID" id="87842881"/>
<proteinExistence type="predicted"/>
<sequence length="207" mass="22645">MTSPKPITFYDIGSGPSSKPFAPNPWKARYALNFSRAPFTTVFVPLPDVAKTRASLNLPPVRKHLDGSDFPTLPIIHDHSTSTLVGDSFDIALHLHAHHPSTPPLFPPNTVALHRAFNAHADALFTEHGVPLAGYWLPFDPATAEASRREMMARFGLKSWEDLKLEGEARAAKMKGFEEALGGLAAWFVKRDEGPFLEGATPILGGR</sequence>